<keyword evidence="3" id="KW-0539">Nucleus</keyword>
<keyword evidence="2" id="KW-0804">Transcription</keyword>
<dbReference type="InterPro" id="IPR036051">
    <property type="entry name" value="KRAB_dom_sf"/>
</dbReference>
<dbReference type="InterPro" id="IPR038269">
    <property type="entry name" value="SCAN_sf"/>
</dbReference>
<dbReference type="Pfam" id="PF01352">
    <property type="entry name" value="KRAB"/>
    <property type="match status" value="1"/>
</dbReference>
<dbReference type="GeneID" id="129328501"/>
<organism evidence="7 8">
    <name type="scientific">Eublepharis macularius</name>
    <name type="common">Leopard gecko</name>
    <name type="synonym">Cyrtodactylus macularius</name>
    <dbReference type="NCBI Taxonomy" id="481883"/>
    <lineage>
        <taxon>Eukaryota</taxon>
        <taxon>Metazoa</taxon>
        <taxon>Chordata</taxon>
        <taxon>Craniata</taxon>
        <taxon>Vertebrata</taxon>
        <taxon>Euteleostomi</taxon>
        <taxon>Lepidosauria</taxon>
        <taxon>Squamata</taxon>
        <taxon>Bifurcata</taxon>
        <taxon>Gekkota</taxon>
        <taxon>Eublepharidae</taxon>
        <taxon>Eublepharinae</taxon>
        <taxon>Eublepharis</taxon>
    </lineage>
</organism>
<dbReference type="SMART" id="SM00431">
    <property type="entry name" value="SCAN"/>
    <property type="match status" value="1"/>
</dbReference>
<dbReference type="PANTHER" id="PTHR45935:SF15">
    <property type="entry name" value="SCAN BOX DOMAIN-CONTAINING PROTEIN"/>
    <property type="match status" value="1"/>
</dbReference>
<dbReference type="KEGG" id="emc:129328501"/>
<dbReference type="Pfam" id="PF02023">
    <property type="entry name" value="SCAN"/>
    <property type="match status" value="1"/>
</dbReference>
<dbReference type="PANTHER" id="PTHR45935">
    <property type="entry name" value="PROTEIN ZBED8-RELATED"/>
    <property type="match status" value="1"/>
</dbReference>
<evidence type="ECO:0000313" key="8">
    <source>
        <dbReference type="RefSeq" id="XP_054833583.1"/>
    </source>
</evidence>
<dbReference type="GO" id="GO:0006355">
    <property type="term" value="P:regulation of DNA-templated transcription"/>
    <property type="evidence" value="ECO:0007669"/>
    <property type="project" value="InterPro"/>
</dbReference>
<evidence type="ECO:0000256" key="3">
    <source>
        <dbReference type="ARBA" id="ARBA00023242"/>
    </source>
</evidence>
<dbReference type="CDD" id="cd07936">
    <property type="entry name" value="SCAN"/>
    <property type="match status" value="1"/>
</dbReference>
<dbReference type="PROSITE" id="PS50804">
    <property type="entry name" value="SCAN_BOX"/>
    <property type="match status" value="1"/>
</dbReference>
<keyword evidence="1" id="KW-0805">Transcription regulation</keyword>
<evidence type="ECO:0000259" key="6">
    <source>
        <dbReference type="PROSITE" id="PS50805"/>
    </source>
</evidence>
<dbReference type="RefSeq" id="XP_054833583.1">
    <property type="nucleotide sequence ID" value="XM_054977608.1"/>
</dbReference>
<dbReference type="Proteomes" id="UP001190640">
    <property type="component" value="Chromosome 4"/>
</dbReference>
<protein>
    <submittedName>
        <fullName evidence="8">Zinc finger protein with KRAB and SCAN domains 5-like</fullName>
    </submittedName>
</protein>
<feature type="domain" description="SCAN box" evidence="5">
    <location>
        <begin position="43"/>
        <end position="120"/>
    </location>
</feature>
<gene>
    <name evidence="8" type="primary">LOC129328501</name>
</gene>
<keyword evidence="7" id="KW-1185">Reference proteome</keyword>
<feature type="region of interest" description="Disordered" evidence="4">
    <location>
        <begin position="1"/>
        <end position="31"/>
    </location>
</feature>
<dbReference type="AlphaFoldDB" id="A0AA97KXA8"/>
<dbReference type="SUPFAM" id="SSF47353">
    <property type="entry name" value="Retrovirus capsid dimerization domain-like"/>
    <property type="match status" value="1"/>
</dbReference>
<evidence type="ECO:0000256" key="4">
    <source>
        <dbReference type="SAM" id="MobiDB-lite"/>
    </source>
</evidence>
<dbReference type="FunFam" id="1.10.4020.10:FF:000005">
    <property type="entry name" value="Uncharacterized protein"/>
    <property type="match status" value="1"/>
</dbReference>
<dbReference type="InterPro" id="IPR050916">
    <property type="entry name" value="SCAN-C2H2_zinc_finger"/>
</dbReference>
<evidence type="ECO:0000256" key="1">
    <source>
        <dbReference type="ARBA" id="ARBA00023015"/>
    </source>
</evidence>
<dbReference type="InterPro" id="IPR001909">
    <property type="entry name" value="KRAB"/>
</dbReference>
<dbReference type="Gene3D" id="6.10.140.140">
    <property type="match status" value="1"/>
</dbReference>
<dbReference type="InterPro" id="IPR003309">
    <property type="entry name" value="SCAN_dom"/>
</dbReference>
<dbReference type="PROSITE" id="PS50805">
    <property type="entry name" value="KRAB"/>
    <property type="match status" value="1"/>
</dbReference>
<accession>A0AA97KXA8</accession>
<evidence type="ECO:0000256" key="2">
    <source>
        <dbReference type="ARBA" id="ARBA00023163"/>
    </source>
</evidence>
<dbReference type="SMART" id="SM00349">
    <property type="entry name" value="KRAB"/>
    <property type="match status" value="1"/>
</dbReference>
<reference evidence="8" key="1">
    <citation type="submission" date="2025-08" db="UniProtKB">
        <authorList>
            <consortium name="RefSeq"/>
        </authorList>
    </citation>
    <scope>IDENTIFICATION</scope>
    <source>
        <tissue evidence="8">Blood</tissue>
    </source>
</reference>
<dbReference type="Gene3D" id="1.10.4020.10">
    <property type="entry name" value="DNA breaking-rejoining enzymes"/>
    <property type="match status" value="1"/>
</dbReference>
<evidence type="ECO:0000259" key="5">
    <source>
        <dbReference type="PROSITE" id="PS50804"/>
    </source>
</evidence>
<feature type="compositionally biased region" description="Basic and acidic residues" evidence="4">
    <location>
        <begin position="1"/>
        <end position="17"/>
    </location>
</feature>
<dbReference type="SUPFAM" id="SSF109640">
    <property type="entry name" value="KRAB domain (Kruppel-associated box)"/>
    <property type="match status" value="1"/>
</dbReference>
<proteinExistence type="predicted"/>
<name>A0AA97KXA8_EUBMA</name>
<sequence length="260" mass="29681">MRGEPESVGPEARRGPDATEGGSGKEAWEGTMQKSLGEDVQCQQFRHFRYQEAEGPREACSRLHHLCHQWLKPERHSKKEILDLVVLEQFLAILPPEMESWIRECGPETSSQAVALAEGFLLSQADAKTQEQQVQEKIVQERYRGADFPGEALKATVYSLPSPCAREKAAPVRSNGPLVTFEEVSVHFTAEEWALMDLGQRSLHKEVMEDNCQTVVSLAYAKDWWELKLRRRGFFPLHGVSELSWHPPPPRRRRKSRALR</sequence>
<evidence type="ECO:0000313" key="7">
    <source>
        <dbReference type="Proteomes" id="UP001190640"/>
    </source>
</evidence>
<dbReference type="CDD" id="cd07765">
    <property type="entry name" value="KRAB_A-box"/>
    <property type="match status" value="1"/>
</dbReference>
<feature type="domain" description="KRAB" evidence="6">
    <location>
        <begin position="179"/>
        <end position="257"/>
    </location>
</feature>